<dbReference type="OrthoDB" id="57088at2"/>
<keyword evidence="2" id="KW-1185">Reference proteome</keyword>
<dbReference type="RefSeq" id="WP_068359372.1">
    <property type="nucleotide sequence ID" value="NZ_CP019337.1"/>
</dbReference>
<reference evidence="2" key="1">
    <citation type="submission" date="2016-02" db="EMBL/GenBank/DDBJ databases">
        <title>Paenibacillus sp. LPB0068, isolated from Crassostrea gigas.</title>
        <authorList>
            <person name="Shin S.-K."/>
            <person name="Yi H."/>
        </authorList>
    </citation>
    <scope>NUCLEOTIDE SEQUENCE [LARGE SCALE GENOMIC DNA]</scope>
    <source>
        <strain evidence="2">KCTC 23969</strain>
    </source>
</reference>
<name>A0A1B8U483_9FLAO</name>
<dbReference type="EMBL" id="LSFL01000013">
    <property type="protein sequence ID" value="OBY66639.1"/>
    <property type="molecule type" value="Genomic_DNA"/>
</dbReference>
<organism evidence="1 2">
    <name type="scientific">Polaribacter reichenbachii</name>
    <dbReference type="NCBI Taxonomy" id="996801"/>
    <lineage>
        <taxon>Bacteria</taxon>
        <taxon>Pseudomonadati</taxon>
        <taxon>Bacteroidota</taxon>
        <taxon>Flavobacteriia</taxon>
        <taxon>Flavobacteriales</taxon>
        <taxon>Flavobacteriaceae</taxon>
    </lineage>
</organism>
<dbReference type="STRING" id="996801.BW723_17265"/>
<evidence type="ECO:0008006" key="3">
    <source>
        <dbReference type="Google" id="ProtNLM"/>
    </source>
</evidence>
<dbReference type="InterPro" id="IPR015315">
    <property type="entry name" value="DUF1963"/>
</dbReference>
<accession>A0A1B8U483</accession>
<protein>
    <recommendedName>
        <fullName evidence="3">DUF1963 domain-containing protein</fullName>
    </recommendedName>
</protein>
<dbReference type="InterPro" id="IPR035948">
    <property type="entry name" value="YwqG-like_sf"/>
</dbReference>
<comment type="caution">
    <text evidence="1">The sequence shown here is derived from an EMBL/GenBank/DDBJ whole genome shotgun (WGS) entry which is preliminary data.</text>
</comment>
<dbReference type="PANTHER" id="PTHR36436:SF6">
    <property type="entry name" value="SLL5081 PROTEIN"/>
    <property type="match status" value="1"/>
</dbReference>
<dbReference type="Proteomes" id="UP000092612">
    <property type="component" value="Unassembled WGS sequence"/>
</dbReference>
<dbReference type="Pfam" id="PF09234">
    <property type="entry name" value="DUF1963"/>
    <property type="match status" value="1"/>
</dbReference>
<dbReference type="SUPFAM" id="SSF103032">
    <property type="entry name" value="Hypothetical protein YwqG"/>
    <property type="match status" value="1"/>
</dbReference>
<dbReference type="AlphaFoldDB" id="A0A1B8U483"/>
<proteinExistence type="predicted"/>
<evidence type="ECO:0000313" key="1">
    <source>
        <dbReference type="EMBL" id="OBY66639.1"/>
    </source>
</evidence>
<evidence type="ECO:0000313" key="2">
    <source>
        <dbReference type="Proteomes" id="UP000092612"/>
    </source>
</evidence>
<dbReference type="KEGG" id="prn:BW723_17265"/>
<sequence>MIPKFLKKYEEALKKYEREFVKINAKPIKCELLKDSLSIRESKFLGKPFLPLDKEYPKDKKGNPMIMIAQLNFEEIPNLENFPKEGLLQLFLSPFDWYEEGFKIFFHSKKDLEKEHLTDFSFLNESYYEESPVFKIHKLTFEKSIDKGNSEDLQFDFSFDGLPYWEFEDTLAEVERNDLFDFFTCESHKIGGYADFTQSDPRDCEGNNVDDIQLLQIDSEDDIMFGDSGLGHIFINKKSLLEKDFSKAYFYWDCC</sequence>
<gene>
    <name evidence="1" type="ORF">LPB301_06485</name>
</gene>
<dbReference type="Gene3D" id="2.30.320.10">
    <property type="entry name" value="YwqG-like"/>
    <property type="match status" value="1"/>
</dbReference>
<dbReference type="PANTHER" id="PTHR36436">
    <property type="entry name" value="SLL5081 PROTEIN"/>
    <property type="match status" value="1"/>
</dbReference>